<organism evidence="1 2">
    <name type="scientific">Paracholeplasma manati</name>
    <dbReference type="NCBI Taxonomy" id="591373"/>
    <lineage>
        <taxon>Bacteria</taxon>
        <taxon>Bacillati</taxon>
        <taxon>Mycoplasmatota</taxon>
        <taxon>Mollicutes</taxon>
        <taxon>Acholeplasmatales</taxon>
        <taxon>Acholeplasmataceae</taxon>
        <taxon>Paracholeplasma</taxon>
    </lineage>
</organism>
<protein>
    <submittedName>
        <fullName evidence="1">Uncharacterized protein</fullName>
    </submittedName>
</protein>
<gene>
    <name evidence="1" type="ORF">N7548_00140</name>
</gene>
<accession>A0ABT2Y3B8</accession>
<keyword evidence="2" id="KW-1185">Reference proteome</keyword>
<evidence type="ECO:0000313" key="2">
    <source>
        <dbReference type="Proteomes" id="UP001177160"/>
    </source>
</evidence>
<sequence>MSNAILFKTEFNKGLIFKITVEQGSVHEGVTYQVKKDYYAKASSIIKSNNLILARSTIFETHAGDTIKLLINSIDQICIIEDRSDLHIELTVEMIE</sequence>
<dbReference type="EMBL" id="JAOVQM010000001">
    <property type="protein sequence ID" value="MCV2231234.1"/>
    <property type="molecule type" value="Genomic_DNA"/>
</dbReference>
<dbReference type="Proteomes" id="UP001177160">
    <property type="component" value="Unassembled WGS sequence"/>
</dbReference>
<comment type="caution">
    <text evidence="1">The sequence shown here is derived from an EMBL/GenBank/DDBJ whole genome shotgun (WGS) entry which is preliminary data.</text>
</comment>
<name>A0ABT2Y3B8_9MOLU</name>
<reference evidence="1" key="1">
    <citation type="submission" date="2022-09" db="EMBL/GenBank/DDBJ databases">
        <title>Novel Mycoplasma species identified in domestic and wild animals.</title>
        <authorList>
            <person name="Volokhov D.V."/>
            <person name="Furtak V.A."/>
            <person name="Zagorodnyaya T.A."/>
        </authorList>
    </citation>
    <scope>NUCLEOTIDE SEQUENCE</scope>
    <source>
        <strain evidence="1">Oakley</strain>
    </source>
</reference>
<dbReference type="RefSeq" id="WP_263607347.1">
    <property type="nucleotide sequence ID" value="NZ_JAOVQM010000001.1"/>
</dbReference>
<evidence type="ECO:0000313" key="1">
    <source>
        <dbReference type="EMBL" id="MCV2231234.1"/>
    </source>
</evidence>
<proteinExistence type="predicted"/>